<dbReference type="AlphaFoldDB" id="A0A5P8E8E5"/>
<keyword evidence="2" id="KW-1185">Reference proteome</keyword>
<accession>A0A5P8E8E5</accession>
<proteinExistence type="predicted"/>
<dbReference type="EMBL" id="CP033459">
    <property type="protein sequence ID" value="QFQ13147.1"/>
    <property type="molecule type" value="Genomic_DNA"/>
</dbReference>
<name>A0A5P8E8E5_9BACT</name>
<dbReference type="Gene3D" id="2.80.10.50">
    <property type="match status" value="1"/>
</dbReference>
<reference evidence="1 2" key="1">
    <citation type="submission" date="2018-11" db="EMBL/GenBank/DDBJ databases">
        <authorList>
            <person name="Na S.W."/>
            <person name="Baik M."/>
        </authorList>
    </citation>
    <scope>NUCLEOTIDE SEQUENCE [LARGE SCALE GENOMIC DNA]</scope>
    <source>
        <strain evidence="1 2">E39</strain>
    </source>
</reference>
<evidence type="ECO:0000313" key="2">
    <source>
        <dbReference type="Proteomes" id="UP000249375"/>
    </source>
</evidence>
<organism evidence="1 2">
    <name type="scientific">Pseudoprevotella muciniphila</name>
    <dbReference type="NCBI Taxonomy" id="2133944"/>
    <lineage>
        <taxon>Bacteria</taxon>
        <taxon>Pseudomonadati</taxon>
        <taxon>Bacteroidota</taxon>
        <taxon>Bacteroidia</taxon>
        <taxon>Bacteroidales</taxon>
        <taxon>Prevotellaceae</taxon>
        <taxon>Pseudoprevotella</taxon>
    </lineage>
</organism>
<dbReference type="SUPFAM" id="SSF50370">
    <property type="entry name" value="Ricin B-like lectins"/>
    <property type="match status" value="1"/>
</dbReference>
<dbReference type="Proteomes" id="UP000249375">
    <property type="component" value="Chromosome"/>
</dbReference>
<sequence length="893" mass="96529">MSLDDLSSSKTYYIHTKEGGYLYANTEMAKYDGLSSPTADDAHRWAITKSSATGQVFIYNIEANAFLSAANGACPLQSSPTMIQLLSTDQQGCWIGFAEGQVIALNNPSASSQILFLGDNGKTPDFLSFEEAGNLSPEAEKEITAKAKIYDTNRTEVPVISSIGTAITSLDQLTDGLTFLFYSTGKSKYAYDAGEALTFDSNRPALNDITKMAYVFVAHKIGDEWKFSTMEGKYISGFSGGVSTGKEGITFTVTESATTGSFNLYNANSSQYLNATAEKPVGWGDSEGNSRYQIIPVTLTNSDKYYPVTYLCYESDGENMRLMDIQTYAKTNNRLSPPAFDGYKRTSLVQGNGERFPSTVMTGPAVAVCIYTRQLQSVPVIPTTIVNGEFADTTHWYRIRVGGKYMQWTADAPGHYYIFNTERPTMDDSDLWCFVGNNITGYRIYNRAAGAALPLAFETEPVNSDLPFICDGPYNGWSISNGGTSGTWYLSPVGTDVAVYLTNDGQGKLSVYRGASNINIDEAASEMQSFAEVAAANLGNRVGQYDGAEVNELVAASENYTLSNTAFNTLQQAYNNFALNASRVELREDMLYRIINVKTTATVATLKADIDATTVSQDGRNESARTQLWQVLPIGNTGSYYLLNPENGRFMGQTKSSATTTLEENPSTHYYDIANAPNSIDQWRLRDLGSSVTNYVSLNNGTVIGATASTESAKWFIEPARTFTVTTEASNGGNAATTLFLPFSVELPDGITAMAVTAKDDGGVEFTSFESNVVPANTPCVLISSTSGSYTLTETTTQNSAPEGNLLTGVAVRSSNESEGLYTLDANANLIAAPATLPAYSAVLAYDNTTSINALGTNKAGESIWYDLSGRRLHKAPTTNGVYIQNGKKVLVR</sequence>
<dbReference type="InterPro" id="IPR035992">
    <property type="entry name" value="Ricin_B-like_lectins"/>
</dbReference>
<protein>
    <submittedName>
        <fullName evidence="1">Uncharacterized protein</fullName>
    </submittedName>
</protein>
<gene>
    <name evidence="1" type="ORF">C7Y71_009060</name>
</gene>
<dbReference type="KEGG" id="alq:C7Y71_009060"/>
<evidence type="ECO:0000313" key="1">
    <source>
        <dbReference type="EMBL" id="QFQ13147.1"/>
    </source>
</evidence>